<comment type="caution">
    <text evidence="2">The sequence shown here is derived from an EMBL/GenBank/DDBJ whole genome shotgun (WGS) entry which is preliminary data.</text>
</comment>
<dbReference type="Proteomes" id="UP001055219">
    <property type="component" value="Unassembled WGS sequence"/>
</dbReference>
<dbReference type="RefSeq" id="XP_051361730.1">
    <property type="nucleotide sequence ID" value="XM_051507046.1"/>
</dbReference>
<sequence>MKATGIISVATLATAASAAPLLGSVLDTVEGVVGGLPILGDILDRVPVTDLLDGIFARLPADQLVDSLPAQDIIQQLPIGEIVQQLPLQNIIDTVNSGVGSVADILPVKRDYVGNAVSGVPLVGSILDSLDVTDLLDGVLEILPVEGIAQRLPAQDIIDSLPAEDIIARLPVNDVVANLKVAAKADVNVNKRAAVDLPVELPLVKAILDRIPVADLLNGVVSRVPAKTIAAQLPVKEVVAHLPAADIVKALPVANKVASRDVQQLNVVTVLEQTVVKVKEHTKVINVTLEKVDSDATNVNDASKIIYEQVSQLKVVLVDTVKVVTNDAAFPLVKVEVDDLIEVVKTLVEEIVATVLNLVKALGLRTKIVTLLHEIFALLADLLSLLVDITSDLVPSVVDILDTFLSGLKDGVLVPVATPLIAFTVGLVQ</sequence>
<dbReference type="GeneID" id="75833829"/>
<dbReference type="AlphaFoldDB" id="A0A9Q0BE55"/>
<name>A0A9Q0BE55_9HYPO</name>
<evidence type="ECO:0000256" key="1">
    <source>
        <dbReference type="SAM" id="SignalP"/>
    </source>
</evidence>
<protein>
    <submittedName>
        <fullName evidence="2">Uncharacterized protein</fullName>
    </submittedName>
</protein>
<keyword evidence="3" id="KW-1185">Reference proteome</keyword>
<proteinExistence type="predicted"/>
<evidence type="ECO:0000313" key="3">
    <source>
        <dbReference type="Proteomes" id="UP001055219"/>
    </source>
</evidence>
<feature type="chain" id="PRO_5040301446" evidence="1">
    <location>
        <begin position="19"/>
        <end position="429"/>
    </location>
</feature>
<organism evidence="2 3">
    <name type="scientific">Emericellopsis cladophorae</name>
    <dbReference type="NCBI Taxonomy" id="2686198"/>
    <lineage>
        <taxon>Eukaryota</taxon>
        <taxon>Fungi</taxon>
        <taxon>Dikarya</taxon>
        <taxon>Ascomycota</taxon>
        <taxon>Pezizomycotina</taxon>
        <taxon>Sordariomycetes</taxon>
        <taxon>Hypocreomycetidae</taxon>
        <taxon>Hypocreales</taxon>
        <taxon>Bionectriaceae</taxon>
        <taxon>Emericellopsis</taxon>
    </lineage>
</organism>
<evidence type="ECO:0000313" key="2">
    <source>
        <dbReference type="EMBL" id="KAI6780874.1"/>
    </source>
</evidence>
<reference evidence="2" key="1">
    <citation type="journal article" date="2021" name="J Fungi (Basel)">
        <title>Genomic and Metabolomic Analyses of the Marine Fungus Emericellopsis cladophorae: Insights into Saltwater Adaptability Mechanisms and Its Biosynthetic Potential.</title>
        <authorList>
            <person name="Goncalves M.F.M."/>
            <person name="Hilario S."/>
            <person name="Van de Peer Y."/>
            <person name="Esteves A.C."/>
            <person name="Alves A."/>
        </authorList>
    </citation>
    <scope>NUCLEOTIDE SEQUENCE</scope>
    <source>
        <strain evidence="2">MUM 19.33</strain>
    </source>
</reference>
<dbReference type="OrthoDB" id="21413at2759"/>
<accession>A0A9Q0BE55</accession>
<dbReference type="EMBL" id="JAGIXG020000027">
    <property type="protein sequence ID" value="KAI6780874.1"/>
    <property type="molecule type" value="Genomic_DNA"/>
</dbReference>
<gene>
    <name evidence="2" type="ORF">J7T54_007354</name>
</gene>
<reference evidence="2" key="2">
    <citation type="submission" date="2022-07" db="EMBL/GenBank/DDBJ databases">
        <authorList>
            <person name="Goncalves M.F.M."/>
            <person name="Hilario S."/>
            <person name="Van De Peer Y."/>
            <person name="Esteves A.C."/>
            <person name="Alves A."/>
        </authorList>
    </citation>
    <scope>NUCLEOTIDE SEQUENCE</scope>
    <source>
        <strain evidence="2">MUM 19.33</strain>
    </source>
</reference>
<keyword evidence="1" id="KW-0732">Signal</keyword>
<feature type="signal peptide" evidence="1">
    <location>
        <begin position="1"/>
        <end position="18"/>
    </location>
</feature>